<evidence type="ECO:0000259" key="5">
    <source>
        <dbReference type="Pfam" id="PF01179"/>
    </source>
</evidence>
<dbReference type="SUPFAM" id="SSF49998">
    <property type="entry name" value="Amine oxidase catalytic domain"/>
    <property type="match status" value="1"/>
</dbReference>
<comment type="caution">
    <text evidence="6">The sequence shown here is derived from an EMBL/GenBank/DDBJ whole genome shotgun (WGS) entry which is preliminary data.</text>
</comment>
<comment type="similarity">
    <text evidence="4">Belongs to the copper/topaquinone oxidase family.</text>
</comment>
<dbReference type="PANTHER" id="PTHR10638:SF86">
    <property type="entry name" value="COPPER AMINE OXIDASE 1-RELATED"/>
    <property type="match status" value="1"/>
</dbReference>
<keyword evidence="4" id="KW-0560">Oxidoreductase</keyword>
<protein>
    <recommendedName>
        <fullName evidence="4">Amine oxidase</fullName>
        <ecNumber evidence="4">1.4.3.-</ecNumber>
    </recommendedName>
</protein>
<dbReference type="InterPro" id="IPR015798">
    <property type="entry name" value="Cu_amine_oxidase_C"/>
</dbReference>
<evidence type="ECO:0000256" key="4">
    <source>
        <dbReference type="RuleBase" id="RU000672"/>
    </source>
</evidence>
<keyword evidence="4" id="KW-0479">Metal-binding</keyword>
<dbReference type="InterPro" id="IPR036460">
    <property type="entry name" value="Cu_amine_oxidase_C_sf"/>
</dbReference>
<comment type="cofactor">
    <cofactor evidence="4">
        <name>Cu cation</name>
        <dbReference type="ChEBI" id="CHEBI:23378"/>
    </cofactor>
    <text evidence="4">Contains 1 topaquinone per subunit.</text>
</comment>
<dbReference type="Proteomes" id="UP001642540">
    <property type="component" value="Unassembled WGS sequence"/>
</dbReference>
<feature type="domain" description="Copper amine oxidase catalytic" evidence="5">
    <location>
        <begin position="2"/>
        <end position="78"/>
    </location>
</feature>
<evidence type="ECO:0000313" key="6">
    <source>
        <dbReference type="EMBL" id="CAL8116407.1"/>
    </source>
</evidence>
<comment type="PTM">
    <text evidence="4">Topaquinone (TPQ) is generated by copper-dependent autoxidation of a specific tyrosyl residue.</text>
</comment>
<keyword evidence="4" id="KW-0801">TPQ</keyword>
<evidence type="ECO:0000256" key="1">
    <source>
        <dbReference type="ARBA" id="ARBA00001935"/>
    </source>
</evidence>
<dbReference type="EC" id="1.4.3.-" evidence="4"/>
<keyword evidence="7" id="KW-1185">Reference proteome</keyword>
<comment type="subunit">
    <text evidence="2">Homodimer.</text>
</comment>
<keyword evidence="4" id="KW-0186">Copper</keyword>
<dbReference type="InterPro" id="IPR049947">
    <property type="entry name" value="Cu_Am_Ox_Cu-bd"/>
</dbReference>
<evidence type="ECO:0000313" key="7">
    <source>
        <dbReference type="Proteomes" id="UP001642540"/>
    </source>
</evidence>
<proteinExistence type="inferred from homology"/>
<comment type="catalytic activity">
    <reaction evidence="3">
        <text>a primary methyl amine + O2 + H2O = an aldehyde + H2O2 + NH4(+)</text>
        <dbReference type="Rhea" id="RHEA:16153"/>
        <dbReference type="ChEBI" id="CHEBI:15377"/>
        <dbReference type="ChEBI" id="CHEBI:15379"/>
        <dbReference type="ChEBI" id="CHEBI:16240"/>
        <dbReference type="ChEBI" id="CHEBI:17478"/>
        <dbReference type="ChEBI" id="CHEBI:28938"/>
        <dbReference type="ChEBI" id="CHEBI:228804"/>
        <dbReference type="EC" id="1.4.3.21"/>
    </reaction>
</comment>
<name>A0ABP1R0R5_9HEXA</name>
<dbReference type="EMBL" id="CAXLJM020000053">
    <property type="protein sequence ID" value="CAL8116407.1"/>
    <property type="molecule type" value="Genomic_DNA"/>
</dbReference>
<evidence type="ECO:0000256" key="3">
    <source>
        <dbReference type="ARBA" id="ARBA00048032"/>
    </source>
</evidence>
<dbReference type="Pfam" id="PF01179">
    <property type="entry name" value="Cu_amine_oxid"/>
    <property type="match status" value="1"/>
</dbReference>
<dbReference type="Gene3D" id="2.70.98.20">
    <property type="entry name" value="Copper amine oxidase, catalytic domain"/>
    <property type="match status" value="1"/>
</dbReference>
<organism evidence="6 7">
    <name type="scientific">Orchesella dallaii</name>
    <dbReference type="NCBI Taxonomy" id="48710"/>
    <lineage>
        <taxon>Eukaryota</taxon>
        <taxon>Metazoa</taxon>
        <taxon>Ecdysozoa</taxon>
        <taxon>Arthropoda</taxon>
        <taxon>Hexapoda</taxon>
        <taxon>Collembola</taxon>
        <taxon>Entomobryomorpha</taxon>
        <taxon>Entomobryoidea</taxon>
        <taxon>Orchesellidae</taxon>
        <taxon>Orchesellinae</taxon>
        <taxon>Orchesella</taxon>
    </lineage>
</organism>
<gene>
    <name evidence="6" type="ORF">ODALV1_LOCUS17271</name>
</gene>
<reference evidence="6 7" key="1">
    <citation type="submission" date="2024-08" db="EMBL/GenBank/DDBJ databases">
        <authorList>
            <person name="Cucini C."/>
            <person name="Frati F."/>
        </authorList>
    </citation>
    <scope>NUCLEOTIDE SEQUENCE [LARGE SCALE GENOMIC DNA]</scope>
</reference>
<dbReference type="InterPro" id="IPR000269">
    <property type="entry name" value="Cu_amine_oxidase"/>
</dbReference>
<evidence type="ECO:0000256" key="2">
    <source>
        <dbReference type="ARBA" id="ARBA00011738"/>
    </source>
</evidence>
<accession>A0ABP1R0R5</accession>
<sequence>MSDEKLYAAGKYINRAPGDRDGVKIWAEEDGNIRDTDIVLWHTFGLTHIPRVEDFPLMSVEGASFMFRPSNFFTANPGMDVPPPQRKKC</sequence>
<dbReference type="PANTHER" id="PTHR10638">
    <property type="entry name" value="COPPER AMINE OXIDASE"/>
    <property type="match status" value="1"/>
</dbReference>
<comment type="cofactor">
    <cofactor evidence="1">
        <name>Cu cation</name>
        <dbReference type="ChEBI" id="CHEBI:23378"/>
    </cofactor>
</comment>
<dbReference type="PROSITE" id="PS01165">
    <property type="entry name" value="COPPER_AMINE_OXID_2"/>
    <property type="match status" value="1"/>
</dbReference>